<keyword evidence="7 9" id="KW-0472">Membrane</keyword>
<evidence type="ECO:0000256" key="2">
    <source>
        <dbReference type="ARBA" id="ARBA00007069"/>
    </source>
</evidence>
<evidence type="ECO:0000256" key="1">
    <source>
        <dbReference type="ARBA" id="ARBA00004651"/>
    </source>
</evidence>
<comment type="similarity">
    <text evidence="2">Belongs to the binding-protein-dependent transport system permease family. CysTW subfamily.</text>
</comment>
<keyword evidence="12" id="KW-1185">Reference proteome</keyword>
<dbReference type="Proteomes" id="UP001277471">
    <property type="component" value="Unassembled WGS sequence"/>
</dbReference>
<dbReference type="InterPro" id="IPR035906">
    <property type="entry name" value="MetI-like_sf"/>
</dbReference>
<dbReference type="GeneID" id="62009382"/>
<feature type="transmembrane region" description="Helical" evidence="9">
    <location>
        <begin position="159"/>
        <end position="181"/>
    </location>
</feature>
<keyword evidence="6 9" id="KW-1133">Transmembrane helix</keyword>
<gene>
    <name evidence="11" type="ORF">SIM66_00030</name>
</gene>
<feature type="transmembrane region" description="Helical" evidence="9">
    <location>
        <begin position="81"/>
        <end position="100"/>
    </location>
</feature>
<name>A0ABU4NX44_AZOBR</name>
<dbReference type="EMBL" id="JAWXYC010000001">
    <property type="protein sequence ID" value="MDX5949595.1"/>
    <property type="molecule type" value="Genomic_DNA"/>
</dbReference>
<keyword evidence="5 9" id="KW-0812">Transmembrane</keyword>
<dbReference type="PROSITE" id="PS50928">
    <property type="entry name" value="ABC_TM1"/>
    <property type="match status" value="1"/>
</dbReference>
<feature type="compositionally biased region" description="Gly residues" evidence="8">
    <location>
        <begin position="341"/>
        <end position="351"/>
    </location>
</feature>
<sequence>MSADALQNGFQATTRRSLRFGPLWLAAPGIAFLIVFFMIPVLRLLGLSFQDSETASWSSDNYARIVSTDVYFRVLLSTFRIAGLTAALSLLFGYPLAYWLAKLPDRMRGKAILAVMVPFWTSYLVKTFAWMVILGREGVANQVLAGTGLPTLPLLHNEFGVMVGMVHAMLPLAVLTMLPVMTTIDRRLIQAAETLGGSPAHAFWMIYFQLSLPGVAAAGLLTFISSLGFFIVPALLGGPQQTMLAQLIISQIQEISRLINQLLSYRCRIHGASATVWRPAFVASVREQEGLRHAVNGLGPAVPGRDRVCVNLQRRVELAVPQQRGNIRHRKPVQDHEAGGEVTGCGQGGVDAGQADGPALTDQRGGHDAQNVGAVHFTIPSVRRHAPVPGARKTDG</sequence>
<evidence type="ECO:0000256" key="5">
    <source>
        <dbReference type="ARBA" id="ARBA00022692"/>
    </source>
</evidence>
<feature type="region of interest" description="Disordered" evidence="8">
    <location>
        <begin position="331"/>
        <end position="367"/>
    </location>
</feature>
<organism evidence="11 12">
    <name type="scientific">Azospirillum brasilense</name>
    <dbReference type="NCBI Taxonomy" id="192"/>
    <lineage>
        <taxon>Bacteria</taxon>
        <taxon>Pseudomonadati</taxon>
        <taxon>Pseudomonadota</taxon>
        <taxon>Alphaproteobacteria</taxon>
        <taxon>Rhodospirillales</taxon>
        <taxon>Azospirillaceae</taxon>
        <taxon>Azospirillum</taxon>
    </lineage>
</organism>
<keyword evidence="4" id="KW-1003">Cell membrane</keyword>
<proteinExistence type="inferred from homology"/>
<accession>A0ABU4NX44</accession>
<evidence type="ECO:0000256" key="4">
    <source>
        <dbReference type="ARBA" id="ARBA00022475"/>
    </source>
</evidence>
<dbReference type="RefSeq" id="WP_199228243.1">
    <property type="nucleotide sequence ID" value="NZ_CP033315.1"/>
</dbReference>
<dbReference type="PANTHER" id="PTHR42929:SF5">
    <property type="entry name" value="ABC TRANSPORTER PERMEASE PROTEIN"/>
    <property type="match status" value="1"/>
</dbReference>
<comment type="subcellular location">
    <subcellularLocation>
        <location evidence="1">Cell membrane</location>
        <topology evidence="1">Multi-pass membrane protein</topology>
    </subcellularLocation>
</comment>
<comment type="caution">
    <text evidence="11">The sequence shown here is derived from an EMBL/GenBank/DDBJ whole genome shotgun (WGS) entry which is preliminary data.</text>
</comment>
<dbReference type="PANTHER" id="PTHR42929">
    <property type="entry name" value="INNER MEMBRANE ABC TRANSPORTER PERMEASE PROTEIN YDCU-RELATED-RELATED"/>
    <property type="match status" value="1"/>
</dbReference>
<dbReference type="CDD" id="cd06261">
    <property type="entry name" value="TM_PBP2"/>
    <property type="match status" value="1"/>
</dbReference>
<evidence type="ECO:0000313" key="12">
    <source>
        <dbReference type="Proteomes" id="UP001277471"/>
    </source>
</evidence>
<feature type="transmembrane region" description="Helical" evidence="9">
    <location>
        <begin position="21"/>
        <end position="42"/>
    </location>
</feature>
<dbReference type="SUPFAM" id="SSF161098">
    <property type="entry name" value="MetI-like"/>
    <property type="match status" value="1"/>
</dbReference>
<evidence type="ECO:0000256" key="8">
    <source>
        <dbReference type="SAM" id="MobiDB-lite"/>
    </source>
</evidence>
<keyword evidence="3" id="KW-0813">Transport</keyword>
<feature type="domain" description="ABC transmembrane type-1" evidence="10">
    <location>
        <begin position="75"/>
        <end position="287"/>
    </location>
</feature>
<dbReference type="Gene3D" id="1.10.3720.10">
    <property type="entry name" value="MetI-like"/>
    <property type="match status" value="1"/>
</dbReference>
<evidence type="ECO:0000313" key="11">
    <source>
        <dbReference type="EMBL" id="MDX5949595.1"/>
    </source>
</evidence>
<reference evidence="11 12" key="1">
    <citation type="submission" date="2023-11" db="EMBL/GenBank/DDBJ databases">
        <title>MicrobeMod: A computational toolkit for identifying prokaryotic methylation and restriction-modification with nanopore sequencing.</title>
        <authorList>
            <person name="Crits-Christoph A."/>
            <person name="Kang S.C."/>
            <person name="Lee H."/>
            <person name="Ostrov N."/>
        </authorList>
    </citation>
    <scope>NUCLEOTIDE SEQUENCE [LARGE SCALE GENOMIC DNA]</scope>
    <source>
        <strain evidence="11 12">ATCC 29145</strain>
    </source>
</reference>
<dbReference type="InterPro" id="IPR000515">
    <property type="entry name" value="MetI-like"/>
</dbReference>
<feature type="transmembrane region" description="Helical" evidence="9">
    <location>
        <begin position="112"/>
        <end position="133"/>
    </location>
</feature>
<protein>
    <submittedName>
        <fullName evidence="11">ABC transporter permease</fullName>
    </submittedName>
</protein>
<evidence type="ECO:0000256" key="6">
    <source>
        <dbReference type="ARBA" id="ARBA00022989"/>
    </source>
</evidence>
<evidence type="ECO:0000256" key="3">
    <source>
        <dbReference type="ARBA" id="ARBA00022448"/>
    </source>
</evidence>
<evidence type="ECO:0000256" key="7">
    <source>
        <dbReference type="ARBA" id="ARBA00023136"/>
    </source>
</evidence>
<evidence type="ECO:0000256" key="9">
    <source>
        <dbReference type="SAM" id="Phobius"/>
    </source>
</evidence>
<feature type="transmembrane region" description="Helical" evidence="9">
    <location>
        <begin position="214"/>
        <end position="236"/>
    </location>
</feature>
<evidence type="ECO:0000259" key="10">
    <source>
        <dbReference type="PROSITE" id="PS50928"/>
    </source>
</evidence>